<evidence type="ECO:0000313" key="2">
    <source>
        <dbReference type="Proteomes" id="UP001386955"/>
    </source>
</evidence>
<reference evidence="1 2" key="1">
    <citation type="submission" date="2024-01" db="EMBL/GenBank/DDBJ databases">
        <title>The genomes of 5 underutilized Papilionoideae crops provide insights into root nodulation and disease resistanc.</title>
        <authorList>
            <person name="Jiang F."/>
        </authorList>
    </citation>
    <scope>NUCLEOTIDE SEQUENCE [LARGE SCALE GENOMIC DNA]</scope>
    <source>
        <strain evidence="1">DUOXIRENSHENG_FW03</strain>
        <tissue evidence="1">Leaves</tissue>
    </source>
</reference>
<protein>
    <submittedName>
        <fullName evidence="1">Uncharacterized protein</fullName>
    </submittedName>
</protein>
<gene>
    <name evidence="1" type="ORF">VNO78_07713</name>
</gene>
<dbReference type="EMBL" id="JAYMYS010000002">
    <property type="protein sequence ID" value="KAK7406096.1"/>
    <property type="molecule type" value="Genomic_DNA"/>
</dbReference>
<sequence length="167" mass="18799">MSVGACVVRESLPSLVQVGCANYIGDPFVLPLAWPITFVNVRTTRNLSLPKAWYVPTHKGFPFELPLTRPIMSISIGFDVMLLLGFKIDGLAISSISKLETMEQLYHDRASHHRDAIEDIGIDIANGLHACIKQMILRHPMNMLMNTFQTILTRHKLFTLELAVKKE</sequence>
<dbReference type="Proteomes" id="UP001386955">
    <property type="component" value="Unassembled WGS sequence"/>
</dbReference>
<proteinExistence type="predicted"/>
<evidence type="ECO:0000313" key="1">
    <source>
        <dbReference type="EMBL" id="KAK7406096.1"/>
    </source>
</evidence>
<name>A0AAN9SVU1_PSOTE</name>
<comment type="caution">
    <text evidence="1">The sequence shown here is derived from an EMBL/GenBank/DDBJ whole genome shotgun (WGS) entry which is preliminary data.</text>
</comment>
<accession>A0AAN9SVU1</accession>
<dbReference type="AlphaFoldDB" id="A0AAN9SVU1"/>
<organism evidence="1 2">
    <name type="scientific">Psophocarpus tetragonolobus</name>
    <name type="common">Winged bean</name>
    <name type="synonym">Dolichos tetragonolobus</name>
    <dbReference type="NCBI Taxonomy" id="3891"/>
    <lineage>
        <taxon>Eukaryota</taxon>
        <taxon>Viridiplantae</taxon>
        <taxon>Streptophyta</taxon>
        <taxon>Embryophyta</taxon>
        <taxon>Tracheophyta</taxon>
        <taxon>Spermatophyta</taxon>
        <taxon>Magnoliopsida</taxon>
        <taxon>eudicotyledons</taxon>
        <taxon>Gunneridae</taxon>
        <taxon>Pentapetalae</taxon>
        <taxon>rosids</taxon>
        <taxon>fabids</taxon>
        <taxon>Fabales</taxon>
        <taxon>Fabaceae</taxon>
        <taxon>Papilionoideae</taxon>
        <taxon>50 kb inversion clade</taxon>
        <taxon>NPAAA clade</taxon>
        <taxon>indigoferoid/millettioid clade</taxon>
        <taxon>Phaseoleae</taxon>
        <taxon>Psophocarpus</taxon>
    </lineage>
</organism>
<keyword evidence="2" id="KW-1185">Reference proteome</keyword>